<dbReference type="PANTHER" id="PTHR45436">
    <property type="entry name" value="SENSOR HISTIDINE KINASE YKOH"/>
    <property type="match status" value="1"/>
</dbReference>
<feature type="compositionally biased region" description="Polar residues" evidence="8">
    <location>
        <begin position="821"/>
        <end position="841"/>
    </location>
</feature>
<dbReference type="SMART" id="SM00387">
    <property type="entry name" value="HATPase_c"/>
    <property type="match status" value="1"/>
</dbReference>
<feature type="compositionally biased region" description="Low complexity" evidence="8">
    <location>
        <begin position="871"/>
        <end position="881"/>
    </location>
</feature>
<dbReference type="InterPro" id="IPR003594">
    <property type="entry name" value="HATPase_dom"/>
</dbReference>
<evidence type="ECO:0000256" key="6">
    <source>
        <dbReference type="ARBA" id="ARBA00022777"/>
    </source>
</evidence>
<keyword evidence="5 9" id="KW-0812">Transmembrane</keyword>
<feature type="compositionally biased region" description="Polar residues" evidence="8">
    <location>
        <begin position="729"/>
        <end position="758"/>
    </location>
</feature>
<feature type="region of interest" description="Disordered" evidence="8">
    <location>
        <begin position="650"/>
        <end position="673"/>
    </location>
</feature>
<feature type="transmembrane region" description="Helical" evidence="9">
    <location>
        <begin position="301"/>
        <end position="326"/>
    </location>
</feature>
<dbReference type="EC" id="2.7.13.3" evidence="2"/>
<keyword evidence="6" id="KW-0418">Kinase</keyword>
<evidence type="ECO:0000256" key="3">
    <source>
        <dbReference type="ARBA" id="ARBA00022553"/>
    </source>
</evidence>
<sequence length="1021" mass="107097">MKSRSRSVLAKLITLLALPFVSLVVLWAIAASATLGQGIDLLKINDEVSDVVNPLQELGRELRAERLESVIAVAAPERNAEALREQRARTDRALTRFRDRAVDGANTDAVRDRIDTFLDVLDDLDDRRSAIDRRTLSRPAVVDYFTSALDLTLPIVTTIPHLPVPDFALRANATLELASAIETQSEEMAVLAGAVAGGRFEGDEYTRAVQLIGAQRHFYTDVLPQLEPVDQQAYRDVTGGSAARAITAAEDSVVRSGAGDAPPPIDADDWIDNSRALSGQMVDYSLDVSDRLFDDFIPTAAWVLVRIVVGGVLGLVAVIVSIVVALRIGRSLVRELVGVQRSAQSLATYELPAVVRRLRAGESVDVDAEVQPMTGFTIKEIEGVASAMDAARSTAVEVAIEEAQLRRGVREVFLNLARRSQALIHRQLTLLDAMERREKDPDELEDLFTLDHLATRMRRHAEDLIVLSGSTPGRGWRNPVPLIDVMRGAIAEVEDYARVRVVGAPRASLAGRGVSDVIHLLAELIENATSFSPPHTTVHVTGELVPAGFAIEIEDRGLGMPAEQLEAVNQRLAEPPEFDLLQSERLGLFVVGQLARRHDIRVVLRGSPFGGTTAIVLLPGSMIVAPEGAIPSQRRESSRVEVAGAPPVLTVAAEPRGAHRAPEEAPDVDAAVEPPPVFDASVWSGGTDWSVLSDATVLRPADELRAPTGFAPSATEPAGPETAGVETAGSETAGSETAGSETAGSETAGSETAGSETAGSAPVGPARAEPGPGEATPAQAGPGGLPPLSRRDPGAGWEHLTTQDPLPRRERRRPGLPAGNAPTTGPDNTEPDSAQADSLQPDSARPDSAEAESGAPGNGAPGNGAPGNGAPGNVAAGPGVPDLGAPGHELGDTRPRGVARAPMASRAEPADTSDPASPEPATTTPGGLPRRVRQASLAAPLRAGSGIPQAPVEPTTMRSPEEIRAVMGSYQRGSVQGRSDAARTIAPESDRPGPAAQDSASEPDGVPAGQGSNTGALEGER</sequence>
<evidence type="ECO:0000256" key="1">
    <source>
        <dbReference type="ARBA" id="ARBA00000085"/>
    </source>
</evidence>
<evidence type="ECO:0000256" key="5">
    <source>
        <dbReference type="ARBA" id="ARBA00022692"/>
    </source>
</evidence>
<dbReference type="InterPro" id="IPR036890">
    <property type="entry name" value="HATPase_C_sf"/>
</dbReference>
<accession>A0ABP3E7H6</accession>
<comment type="caution">
    <text evidence="11">The sequence shown here is derived from an EMBL/GenBank/DDBJ whole genome shotgun (WGS) entry which is preliminary data.</text>
</comment>
<comment type="catalytic activity">
    <reaction evidence="1">
        <text>ATP + protein L-histidine = ADP + protein N-phospho-L-histidine.</text>
        <dbReference type="EC" id="2.7.13.3"/>
    </reaction>
</comment>
<dbReference type="CDD" id="cd00075">
    <property type="entry name" value="HATPase"/>
    <property type="match status" value="1"/>
</dbReference>
<dbReference type="Proteomes" id="UP001500967">
    <property type="component" value="Unassembled WGS sequence"/>
</dbReference>
<name>A0ABP3E7H6_9ACTN</name>
<dbReference type="InterPro" id="IPR050428">
    <property type="entry name" value="TCS_sensor_his_kinase"/>
</dbReference>
<keyword evidence="9" id="KW-0472">Membrane</keyword>
<protein>
    <recommendedName>
        <fullName evidence="2">histidine kinase</fullName>
        <ecNumber evidence="2">2.7.13.3</ecNumber>
    </recommendedName>
</protein>
<evidence type="ECO:0000256" key="2">
    <source>
        <dbReference type="ARBA" id="ARBA00012438"/>
    </source>
</evidence>
<evidence type="ECO:0000313" key="12">
    <source>
        <dbReference type="Proteomes" id="UP001500967"/>
    </source>
</evidence>
<keyword evidence="12" id="KW-1185">Reference proteome</keyword>
<gene>
    <name evidence="11" type="ORF">GCM10009539_44750</name>
</gene>
<evidence type="ECO:0000256" key="7">
    <source>
        <dbReference type="ARBA" id="ARBA00022989"/>
    </source>
</evidence>
<keyword evidence="7 9" id="KW-1133">Transmembrane helix</keyword>
<dbReference type="PROSITE" id="PS50109">
    <property type="entry name" value="HIS_KIN"/>
    <property type="match status" value="1"/>
</dbReference>
<evidence type="ECO:0000259" key="10">
    <source>
        <dbReference type="PROSITE" id="PS50109"/>
    </source>
</evidence>
<evidence type="ECO:0000256" key="9">
    <source>
        <dbReference type="SAM" id="Phobius"/>
    </source>
</evidence>
<evidence type="ECO:0000256" key="8">
    <source>
        <dbReference type="SAM" id="MobiDB-lite"/>
    </source>
</evidence>
<dbReference type="InterPro" id="IPR005467">
    <property type="entry name" value="His_kinase_dom"/>
</dbReference>
<feature type="region of interest" description="Disordered" evidence="8">
    <location>
        <begin position="706"/>
        <end position="1021"/>
    </location>
</feature>
<evidence type="ECO:0000313" key="11">
    <source>
        <dbReference type="EMBL" id="GAA0254620.1"/>
    </source>
</evidence>
<proteinExistence type="predicted"/>
<dbReference type="RefSeq" id="WP_344650839.1">
    <property type="nucleotide sequence ID" value="NZ_BAAAGX010000017.1"/>
</dbReference>
<dbReference type="SUPFAM" id="SSF55874">
    <property type="entry name" value="ATPase domain of HSP90 chaperone/DNA topoisomerase II/histidine kinase"/>
    <property type="match status" value="1"/>
</dbReference>
<evidence type="ECO:0000256" key="4">
    <source>
        <dbReference type="ARBA" id="ARBA00022679"/>
    </source>
</evidence>
<dbReference type="EMBL" id="BAAAGX010000017">
    <property type="protein sequence ID" value="GAA0254620.1"/>
    <property type="molecule type" value="Genomic_DNA"/>
</dbReference>
<dbReference type="Gene3D" id="3.30.565.10">
    <property type="entry name" value="Histidine kinase-like ATPase, C-terminal domain"/>
    <property type="match status" value="1"/>
</dbReference>
<dbReference type="Pfam" id="PF08376">
    <property type="entry name" value="NIT"/>
    <property type="match status" value="1"/>
</dbReference>
<dbReference type="PANTHER" id="PTHR45436:SF5">
    <property type="entry name" value="SENSOR HISTIDINE KINASE TRCS"/>
    <property type="match status" value="1"/>
</dbReference>
<dbReference type="InterPro" id="IPR013587">
    <property type="entry name" value="Nitrate/nitrite_sensing"/>
</dbReference>
<keyword evidence="4" id="KW-0808">Transferase</keyword>
<feature type="compositionally biased region" description="Gly residues" evidence="8">
    <location>
        <begin position="856"/>
        <end position="870"/>
    </location>
</feature>
<feature type="domain" description="Histidine kinase" evidence="10">
    <location>
        <begin position="517"/>
        <end position="622"/>
    </location>
</feature>
<reference evidence="12" key="1">
    <citation type="journal article" date="2019" name="Int. J. Syst. Evol. Microbiol.">
        <title>The Global Catalogue of Microorganisms (GCM) 10K type strain sequencing project: providing services to taxonomists for standard genome sequencing and annotation.</title>
        <authorList>
            <consortium name="The Broad Institute Genomics Platform"/>
            <consortium name="The Broad Institute Genome Sequencing Center for Infectious Disease"/>
            <person name="Wu L."/>
            <person name="Ma J."/>
        </authorList>
    </citation>
    <scope>NUCLEOTIDE SEQUENCE [LARGE SCALE GENOMIC DNA]</scope>
    <source>
        <strain evidence="12">JCM 10425</strain>
    </source>
</reference>
<organism evidence="11 12">
    <name type="scientific">Cryptosporangium japonicum</name>
    <dbReference type="NCBI Taxonomy" id="80872"/>
    <lineage>
        <taxon>Bacteria</taxon>
        <taxon>Bacillati</taxon>
        <taxon>Actinomycetota</taxon>
        <taxon>Actinomycetes</taxon>
        <taxon>Cryptosporangiales</taxon>
        <taxon>Cryptosporangiaceae</taxon>
        <taxon>Cryptosporangium</taxon>
    </lineage>
</organism>
<keyword evidence="3" id="KW-0597">Phosphoprotein</keyword>
<dbReference type="Pfam" id="PF02518">
    <property type="entry name" value="HATPase_c"/>
    <property type="match status" value="1"/>
</dbReference>